<evidence type="ECO:0000256" key="6">
    <source>
        <dbReference type="ARBA" id="ARBA00022989"/>
    </source>
</evidence>
<evidence type="ECO:0000256" key="5">
    <source>
        <dbReference type="ARBA" id="ARBA00022692"/>
    </source>
</evidence>
<gene>
    <name evidence="9" type="ORF">FJV41_04515</name>
</gene>
<name>A0A540X7Q3_9BACT</name>
<dbReference type="OrthoDB" id="9784366at2"/>
<feature type="transmembrane region" description="Helical" evidence="8">
    <location>
        <begin position="171"/>
        <end position="204"/>
    </location>
</feature>
<evidence type="ECO:0000313" key="10">
    <source>
        <dbReference type="Proteomes" id="UP000315369"/>
    </source>
</evidence>
<evidence type="ECO:0000256" key="7">
    <source>
        <dbReference type="ARBA" id="ARBA00023136"/>
    </source>
</evidence>
<dbReference type="GO" id="GO:0055085">
    <property type="term" value="P:transmembrane transport"/>
    <property type="evidence" value="ECO:0007669"/>
    <property type="project" value="TreeGrafter"/>
</dbReference>
<dbReference type="PANTHER" id="PTHR21716">
    <property type="entry name" value="TRANSMEMBRANE PROTEIN"/>
    <property type="match status" value="1"/>
</dbReference>
<feature type="transmembrane region" description="Helical" evidence="8">
    <location>
        <begin position="39"/>
        <end position="57"/>
    </location>
</feature>
<dbReference type="Pfam" id="PF01594">
    <property type="entry name" value="AI-2E_transport"/>
    <property type="match status" value="1"/>
</dbReference>
<keyword evidence="5 8" id="KW-0812">Transmembrane</keyword>
<comment type="caution">
    <text evidence="9">The sequence shown here is derived from an EMBL/GenBank/DDBJ whole genome shotgun (WGS) entry which is preliminary data.</text>
</comment>
<evidence type="ECO:0000313" key="9">
    <source>
        <dbReference type="EMBL" id="TQF17199.1"/>
    </source>
</evidence>
<keyword evidence="4" id="KW-1003">Cell membrane</keyword>
<evidence type="ECO:0000256" key="8">
    <source>
        <dbReference type="SAM" id="Phobius"/>
    </source>
</evidence>
<protein>
    <submittedName>
        <fullName evidence="9">AI-2E family transporter</fullName>
    </submittedName>
</protein>
<dbReference type="Proteomes" id="UP000315369">
    <property type="component" value="Unassembled WGS sequence"/>
</dbReference>
<comment type="similarity">
    <text evidence="2">Belongs to the autoinducer-2 exporter (AI-2E) (TC 2.A.86) family.</text>
</comment>
<feature type="transmembrane region" description="Helical" evidence="8">
    <location>
        <begin position="329"/>
        <end position="362"/>
    </location>
</feature>
<keyword evidence="6 8" id="KW-1133">Transmembrane helix</keyword>
<reference evidence="9 10" key="1">
    <citation type="submission" date="2019-06" db="EMBL/GenBank/DDBJ databases">
        <authorList>
            <person name="Livingstone P."/>
            <person name="Whitworth D."/>
        </authorList>
    </citation>
    <scope>NUCLEOTIDE SEQUENCE [LARGE SCALE GENOMIC DNA]</scope>
    <source>
        <strain evidence="9 10">AM401</strain>
    </source>
</reference>
<proteinExistence type="inferred from homology"/>
<feature type="transmembrane region" description="Helical" evidence="8">
    <location>
        <begin position="92"/>
        <end position="117"/>
    </location>
</feature>
<evidence type="ECO:0000256" key="1">
    <source>
        <dbReference type="ARBA" id="ARBA00004651"/>
    </source>
</evidence>
<dbReference type="GO" id="GO:0005886">
    <property type="term" value="C:plasma membrane"/>
    <property type="evidence" value="ECO:0007669"/>
    <property type="project" value="UniProtKB-SubCell"/>
</dbReference>
<evidence type="ECO:0000256" key="2">
    <source>
        <dbReference type="ARBA" id="ARBA00009773"/>
    </source>
</evidence>
<feature type="transmembrane region" description="Helical" evidence="8">
    <location>
        <begin position="259"/>
        <end position="277"/>
    </location>
</feature>
<dbReference type="EMBL" id="VIFM01000011">
    <property type="protein sequence ID" value="TQF17199.1"/>
    <property type="molecule type" value="Genomic_DNA"/>
</dbReference>
<keyword evidence="3" id="KW-0813">Transport</keyword>
<accession>A0A540X7Q3</accession>
<dbReference type="AlphaFoldDB" id="A0A540X7Q3"/>
<keyword evidence="10" id="KW-1185">Reference proteome</keyword>
<feature type="transmembrane region" description="Helical" evidence="8">
    <location>
        <begin position="225"/>
        <end position="247"/>
    </location>
</feature>
<dbReference type="InterPro" id="IPR002549">
    <property type="entry name" value="AI-2E-like"/>
</dbReference>
<keyword evidence="7 8" id="KW-0472">Membrane</keyword>
<dbReference type="PANTHER" id="PTHR21716:SF53">
    <property type="entry name" value="PERMEASE PERM-RELATED"/>
    <property type="match status" value="1"/>
</dbReference>
<comment type="subcellular location">
    <subcellularLocation>
        <location evidence="1">Cell membrane</location>
        <topology evidence="1">Multi-pass membrane protein</topology>
    </subcellularLocation>
</comment>
<feature type="transmembrane region" description="Helical" evidence="8">
    <location>
        <begin position="284"/>
        <end position="309"/>
    </location>
</feature>
<organism evidence="9 10">
    <name type="scientific">Myxococcus llanfairpwllgwyngyllgogerychwyrndrobwllllantysiliogogogochensis</name>
    <dbReference type="NCBI Taxonomy" id="2590453"/>
    <lineage>
        <taxon>Bacteria</taxon>
        <taxon>Pseudomonadati</taxon>
        <taxon>Myxococcota</taxon>
        <taxon>Myxococcia</taxon>
        <taxon>Myxococcales</taxon>
        <taxon>Cystobacterineae</taxon>
        <taxon>Myxococcaceae</taxon>
        <taxon>Myxococcus</taxon>
    </lineage>
</organism>
<feature type="transmembrane region" description="Helical" evidence="8">
    <location>
        <begin position="63"/>
        <end position="80"/>
    </location>
</feature>
<evidence type="ECO:0000256" key="3">
    <source>
        <dbReference type="ARBA" id="ARBA00022448"/>
    </source>
</evidence>
<evidence type="ECO:0000256" key="4">
    <source>
        <dbReference type="ARBA" id="ARBA00022475"/>
    </source>
</evidence>
<sequence length="386" mass="41429">MASRRGTAYPHEARCLSRGGTVAEQGETKQGSQVTPKTVFTVCFVVLAVLALVVLVVRTRVALTLTGIAALLALALEHGVSRLERWKMPRALAIATMLLAAMTVLALLALLVIPAAAAQVDALVVQWPHLWQEVRESRPFRGLNERLQNLGWARQLEDATPELATGTLPGLVVHAIGSMVGLVGGALSVFFLVVFMLVFGGGLLKRLLDLPKPEHRMRYVRVLRNVYRATGGYLTGLTLICTFNALLTSTVLAVLGVPYFLPLGIVSGFSSMVPYAGPVVAGGFITLLTWATGGMWMALGVLTYFVLYGQLEGNVLAPLVFRRTVHVNPLLILLAVLFCAELAGVVGAVVAVPVAATVQILVREMLLFRQERRIARADSVLPPGPS</sequence>